<dbReference type="InterPro" id="IPR034904">
    <property type="entry name" value="FSCA_dom_sf"/>
</dbReference>
<sequence length="122" mass="13085">MSFPVEQPGQPGEDRVREALQSVGCCDARFGVGQLGLVHDVKVGEDGAVSVKVLPCCIFGMTRLVTSVKESLSELENVSSVEVDVAWDQIGKTSPAPQPGKQALKLDLDTLTRKHGLKPWGQ</sequence>
<keyword evidence="2" id="KW-1185">Reference proteome</keyword>
<accession>A0AA35TFN1</accession>
<gene>
    <name evidence="1" type="ORF">GBAR_LOCUS26211</name>
</gene>
<proteinExistence type="predicted"/>
<dbReference type="Proteomes" id="UP001174909">
    <property type="component" value="Unassembled WGS sequence"/>
</dbReference>
<comment type="caution">
    <text evidence="1">The sequence shown here is derived from an EMBL/GenBank/DDBJ whole genome shotgun (WGS) entry which is preliminary data.</text>
</comment>
<evidence type="ECO:0000313" key="2">
    <source>
        <dbReference type="Proteomes" id="UP001174909"/>
    </source>
</evidence>
<dbReference type="Gene3D" id="3.30.300.130">
    <property type="entry name" value="Fe-S cluster assembly (FSCA)"/>
    <property type="match status" value="1"/>
</dbReference>
<evidence type="ECO:0008006" key="3">
    <source>
        <dbReference type="Google" id="ProtNLM"/>
    </source>
</evidence>
<dbReference type="SUPFAM" id="SSF117916">
    <property type="entry name" value="Fe-S cluster assembly (FSCA) domain-like"/>
    <property type="match status" value="1"/>
</dbReference>
<protein>
    <recommendedName>
        <fullName evidence="3">MIP18 family-like domain-containing protein</fullName>
    </recommendedName>
</protein>
<dbReference type="EMBL" id="CASHTH010003637">
    <property type="protein sequence ID" value="CAI8047430.1"/>
    <property type="molecule type" value="Genomic_DNA"/>
</dbReference>
<name>A0AA35TFN1_GEOBA</name>
<reference evidence="1" key="1">
    <citation type="submission" date="2023-03" db="EMBL/GenBank/DDBJ databases">
        <authorList>
            <person name="Steffen K."/>
            <person name="Cardenas P."/>
        </authorList>
    </citation>
    <scope>NUCLEOTIDE SEQUENCE</scope>
</reference>
<dbReference type="AlphaFoldDB" id="A0AA35TFN1"/>
<evidence type="ECO:0000313" key="1">
    <source>
        <dbReference type="EMBL" id="CAI8047430.1"/>
    </source>
</evidence>
<organism evidence="1 2">
    <name type="scientific">Geodia barretti</name>
    <name type="common">Barrett's horny sponge</name>
    <dbReference type="NCBI Taxonomy" id="519541"/>
    <lineage>
        <taxon>Eukaryota</taxon>
        <taxon>Metazoa</taxon>
        <taxon>Porifera</taxon>
        <taxon>Demospongiae</taxon>
        <taxon>Heteroscleromorpha</taxon>
        <taxon>Tetractinellida</taxon>
        <taxon>Astrophorina</taxon>
        <taxon>Geodiidae</taxon>
        <taxon>Geodia</taxon>
    </lineage>
</organism>